<evidence type="ECO:0000313" key="2">
    <source>
        <dbReference type="EMBL" id="MFD1015055.1"/>
    </source>
</evidence>
<protein>
    <submittedName>
        <fullName evidence="2">Uncharacterized protein</fullName>
    </submittedName>
</protein>
<dbReference type="EMBL" id="JBHTKM010000017">
    <property type="protein sequence ID" value="MFD1015055.1"/>
    <property type="molecule type" value="Genomic_DNA"/>
</dbReference>
<reference evidence="3" key="1">
    <citation type="journal article" date="2019" name="Int. J. Syst. Evol. Microbiol.">
        <title>The Global Catalogue of Microorganisms (GCM) 10K type strain sequencing project: providing services to taxonomists for standard genome sequencing and annotation.</title>
        <authorList>
            <consortium name="The Broad Institute Genomics Platform"/>
            <consortium name="The Broad Institute Genome Sequencing Center for Infectious Disease"/>
            <person name="Wu L."/>
            <person name="Ma J."/>
        </authorList>
    </citation>
    <scope>NUCLEOTIDE SEQUENCE [LARGE SCALE GENOMIC DNA]</scope>
    <source>
        <strain evidence="3">CCUG 56098</strain>
    </source>
</reference>
<proteinExistence type="predicted"/>
<feature type="signal peptide" evidence="1">
    <location>
        <begin position="1"/>
        <end position="22"/>
    </location>
</feature>
<feature type="chain" id="PRO_5045103855" evidence="1">
    <location>
        <begin position="23"/>
        <end position="166"/>
    </location>
</feature>
<name>A0ABW3KQ39_9FLAO</name>
<evidence type="ECO:0000256" key="1">
    <source>
        <dbReference type="SAM" id="SignalP"/>
    </source>
</evidence>
<comment type="caution">
    <text evidence="2">The sequence shown here is derived from an EMBL/GenBank/DDBJ whole genome shotgun (WGS) entry which is preliminary data.</text>
</comment>
<accession>A0ABW3KQ39</accession>
<gene>
    <name evidence="2" type="ORF">ACFQ13_03890</name>
</gene>
<organism evidence="2 3">
    <name type="scientific">Winogradskyella rapida</name>
    <dbReference type="NCBI Taxonomy" id="549701"/>
    <lineage>
        <taxon>Bacteria</taxon>
        <taxon>Pseudomonadati</taxon>
        <taxon>Bacteroidota</taxon>
        <taxon>Flavobacteriia</taxon>
        <taxon>Flavobacteriales</taxon>
        <taxon>Flavobacteriaceae</taxon>
        <taxon>Winogradskyella</taxon>
    </lineage>
</organism>
<dbReference type="RefSeq" id="WP_386114223.1">
    <property type="nucleotide sequence ID" value="NZ_JBHTKM010000017.1"/>
</dbReference>
<sequence>MKYRITLVILAFSLLLCNQSFAQDNLQGSKTVTSVFKALKKQNEKKFLKRLPTKKDIEYLIPLIKEARPEEKIPEVDSVIANFKTDASENFIKVIKKGENLGINWNTIILKDVRSKSNPDHRINVERRDIILECTSGDKTFIITLKKTYYIRNKWRLMNTMKLQLL</sequence>
<keyword evidence="3" id="KW-1185">Reference proteome</keyword>
<keyword evidence="1" id="KW-0732">Signal</keyword>
<dbReference type="Proteomes" id="UP001597086">
    <property type="component" value="Unassembled WGS sequence"/>
</dbReference>
<evidence type="ECO:0000313" key="3">
    <source>
        <dbReference type="Proteomes" id="UP001597086"/>
    </source>
</evidence>